<comment type="caution">
    <text evidence="2">The sequence shown here is derived from an EMBL/GenBank/DDBJ whole genome shotgun (WGS) entry which is preliminary data.</text>
</comment>
<dbReference type="AlphaFoldDB" id="A0A5J4X145"/>
<proteinExistence type="predicted"/>
<accession>A0A5J4X145</accession>
<evidence type="ECO:0000313" key="3">
    <source>
        <dbReference type="Proteomes" id="UP000324800"/>
    </source>
</evidence>
<dbReference type="EMBL" id="SNRW01000500">
    <property type="protein sequence ID" value="KAA6400783.1"/>
    <property type="molecule type" value="Genomic_DNA"/>
</dbReference>
<feature type="coiled-coil region" evidence="1">
    <location>
        <begin position="465"/>
        <end position="512"/>
    </location>
</feature>
<dbReference type="Proteomes" id="UP000324800">
    <property type="component" value="Unassembled WGS sequence"/>
</dbReference>
<organism evidence="2 3">
    <name type="scientific">Streblomastix strix</name>
    <dbReference type="NCBI Taxonomy" id="222440"/>
    <lineage>
        <taxon>Eukaryota</taxon>
        <taxon>Metamonada</taxon>
        <taxon>Preaxostyla</taxon>
        <taxon>Oxymonadida</taxon>
        <taxon>Streblomastigidae</taxon>
        <taxon>Streblomastix</taxon>
    </lineage>
</organism>
<gene>
    <name evidence="2" type="ORF">EZS28_003687</name>
</gene>
<protein>
    <submittedName>
        <fullName evidence="2">Uncharacterized protein</fullName>
    </submittedName>
</protein>
<evidence type="ECO:0000256" key="1">
    <source>
        <dbReference type="SAM" id="Coils"/>
    </source>
</evidence>
<keyword evidence="1" id="KW-0175">Coiled coil</keyword>
<name>A0A5J4X145_9EUKA</name>
<reference evidence="2 3" key="1">
    <citation type="submission" date="2019-03" db="EMBL/GenBank/DDBJ databases">
        <title>Single cell metagenomics reveals metabolic interactions within the superorganism composed of flagellate Streblomastix strix and complex community of Bacteroidetes bacteria on its surface.</title>
        <authorList>
            <person name="Treitli S.C."/>
            <person name="Kolisko M."/>
            <person name="Husnik F."/>
            <person name="Keeling P."/>
            <person name="Hampl V."/>
        </authorList>
    </citation>
    <scope>NUCLEOTIDE SEQUENCE [LARGE SCALE GENOMIC DNA]</scope>
    <source>
        <strain evidence="2">ST1C</strain>
    </source>
</reference>
<sequence length="633" mass="73950">MIKYYQKLLEKYGKKLTKMQQDILFAYHASPKINITSNQTLKCVSTVGANGYIVALRYTPSLVLDAQILGEHDFCVISDRNVFIYSLIPNVKHPYFQLRFKRISNELKKYPFDIKIYNGLVFEDKQKLDEEEQEYFKTNDGSERFMFNILASSTIPTTNGISFVVPSTFGQYSFFGGIDGLYYHQLNNVNKEIHRPKYQLAAFSALTFDLVSEPQDKKGMIQTSLSDAISLINQIHRNEFDKNQNQQQFEGQNITKNEDQALIHQINNWMHNVILMSACSSTDYSSMQCLPAVKPFVLLSQHGCISCSVPVRYDQTPYRDLGMRTFSSSVSAVNCRQVWTNPQAKIFPHYDEFEANKYRKYVQMEIEEELAESGTLATAPQHSVMRYHAPIFPLRFGRYQNTQILYGISPHPLQCENFRWKTLEPFQIRKAITMMGVEGDVRQRWKLSERERVRKLLNLQQSPVEEKEQIQIFQYEKEKDQLQKHLFKQHENEERKKNLINLLKEIRNKEQDDEVKKRFNQLQLDINEANSYPNNISDQSSTIISTPQMSFLKGRVKSLSTYIYPEITTSNTELTIHQPTMIQLQEQMSPQFQKKNEILKTLTNDTLEHPIPLSNIQRAILQDRLLKLPKEYL</sequence>
<evidence type="ECO:0000313" key="2">
    <source>
        <dbReference type="EMBL" id="KAA6400783.1"/>
    </source>
</evidence>